<evidence type="ECO:0000313" key="2">
    <source>
        <dbReference type="Proteomes" id="UP001619911"/>
    </source>
</evidence>
<gene>
    <name evidence="1" type="ORF">QYG89_06495</name>
</gene>
<proteinExistence type="predicted"/>
<reference evidence="1 2" key="1">
    <citation type="submission" date="2023-07" db="EMBL/GenBank/DDBJ databases">
        <title>Bacillus lucianemedeirus sp. nov, a new species isolated from an immunobiological production facility.</title>
        <authorList>
            <person name="Costa L.V."/>
            <person name="Miranda R.V.S.L."/>
            <person name="Brandao M.L.L."/>
            <person name="Reis C.M.F."/>
            <person name="Frazao A.M."/>
            <person name="Cruz F.V."/>
            <person name="Baio P.V.P."/>
            <person name="Veras J.F.C."/>
            <person name="Ramos J.N."/>
            <person name="Vieira V."/>
        </authorList>
    </citation>
    <scope>NUCLEOTIDE SEQUENCE [LARGE SCALE GENOMIC DNA]</scope>
    <source>
        <strain evidence="1 2">B190/17</strain>
    </source>
</reference>
<dbReference type="RefSeq" id="WP_404315818.1">
    <property type="nucleotide sequence ID" value="NZ_JAUIYO010000003.1"/>
</dbReference>
<dbReference type="InterPro" id="IPR016024">
    <property type="entry name" value="ARM-type_fold"/>
</dbReference>
<dbReference type="PANTHER" id="PTHR34070">
    <property type="entry name" value="ARMADILLO-TYPE FOLD"/>
    <property type="match status" value="1"/>
</dbReference>
<dbReference type="SUPFAM" id="SSF48371">
    <property type="entry name" value="ARM repeat"/>
    <property type="match status" value="1"/>
</dbReference>
<keyword evidence="2" id="KW-1185">Reference proteome</keyword>
<sequence>MNSKACIYSLTTALEEHRHLENAIAMEKYMKGLFSFIGIRAPERKKISAHWLKNVGTIPNESLRSFITGLWEMPEREYQYIALDYLIKKKKHVVETDIDLLEYLLVTKSWWDTVDLIASHLVGTLFFNYPHLIEQRGEEWLQSENIWLKRTMILFQLKYKDQTNEQLLFSIIERTAHINEFFIQKAIGWSLREYSKTNGDAVVRFIENQELSNLAKREGLKYIRS</sequence>
<dbReference type="Gene3D" id="1.20.1660.10">
    <property type="entry name" value="Hypothetical protein (EF3068)"/>
    <property type="match status" value="1"/>
</dbReference>
<dbReference type="InterPro" id="IPR014825">
    <property type="entry name" value="DNA_alkylation"/>
</dbReference>
<dbReference type="Pfam" id="PF08713">
    <property type="entry name" value="DNA_alkylation"/>
    <property type="match status" value="1"/>
</dbReference>
<dbReference type="CDD" id="cd07064">
    <property type="entry name" value="AlkD_like_1"/>
    <property type="match status" value="1"/>
</dbReference>
<dbReference type="PANTHER" id="PTHR34070:SF1">
    <property type="entry name" value="DNA ALKYLATION REPAIR PROTEIN"/>
    <property type="match status" value="1"/>
</dbReference>
<protein>
    <submittedName>
        <fullName evidence="1">DNA alkylation repair protein</fullName>
    </submittedName>
</protein>
<name>A0ABW8I808_9BACI</name>
<accession>A0ABW8I808</accession>
<dbReference type="Proteomes" id="UP001619911">
    <property type="component" value="Unassembled WGS sequence"/>
</dbReference>
<comment type="caution">
    <text evidence="1">The sequence shown here is derived from an EMBL/GenBank/DDBJ whole genome shotgun (WGS) entry which is preliminary data.</text>
</comment>
<organism evidence="1 2">
    <name type="scientific">Bacillus lumedeiriae</name>
    <dbReference type="NCBI Taxonomy" id="3058829"/>
    <lineage>
        <taxon>Bacteria</taxon>
        <taxon>Bacillati</taxon>
        <taxon>Bacillota</taxon>
        <taxon>Bacilli</taxon>
        <taxon>Bacillales</taxon>
        <taxon>Bacillaceae</taxon>
        <taxon>Bacillus</taxon>
    </lineage>
</organism>
<dbReference type="EMBL" id="JAUIYO010000003">
    <property type="protein sequence ID" value="MFK2825335.1"/>
    <property type="molecule type" value="Genomic_DNA"/>
</dbReference>
<dbReference type="Gene3D" id="1.25.40.290">
    <property type="entry name" value="ARM repeat domains"/>
    <property type="match status" value="1"/>
</dbReference>
<evidence type="ECO:0000313" key="1">
    <source>
        <dbReference type="EMBL" id="MFK2825335.1"/>
    </source>
</evidence>